<evidence type="ECO:0000313" key="2">
    <source>
        <dbReference type="Proteomes" id="UP000317894"/>
    </source>
</evidence>
<dbReference type="RefSeq" id="WP_143554237.1">
    <property type="nucleotide sequence ID" value="NZ_VJWA01000001.1"/>
</dbReference>
<accession>A0A552UER9</accession>
<gene>
    <name evidence="1" type="ORF">FMM06_00285</name>
</gene>
<comment type="caution">
    <text evidence="1">The sequence shown here is derived from an EMBL/GenBank/DDBJ whole genome shotgun (WGS) entry which is preliminary data.</text>
</comment>
<proteinExistence type="predicted"/>
<reference evidence="1 2" key="1">
    <citation type="submission" date="2019-07" db="EMBL/GenBank/DDBJ databases">
        <title>Novel species isolated from glacier.</title>
        <authorList>
            <person name="Liu Q."/>
            <person name="Xin Y.-H."/>
        </authorList>
    </citation>
    <scope>NUCLEOTIDE SEQUENCE [LARGE SCALE GENOMIC DNA]</scope>
    <source>
        <strain evidence="1 2">LB1R16</strain>
    </source>
</reference>
<keyword evidence="2" id="KW-1185">Reference proteome</keyword>
<name>A0A552UER9_9SPHN</name>
<evidence type="ECO:0000313" key="1">
    <source>
        <dbReference type="EMBL" id="TRW16693.1"/>
    </source>
</evidence>
<dbReference type="EMBL" id="VJWA01000001">
    <property type="protein sequence ID" value="TRW16693.1"/>
    <property type="molecule type" value="Genomic_DNA"/>
</dbReference>
<sequence length="325" mass="36620">MSESTSVDKAVFLSPLAEALHGKRLGATQSRVSDLLVGYSILSRRLQRALKRCLASLEVYQSSRQNEGWDKSSKGNTNDHLDDFLDVVYAASELFELYETEIIKLLNPSSKIQNEYRTIVRKLKRFSTILCNKCKHNYAFLQSIEITYESGEIACGYVVYHMRDNVAVIVSDISPPMQAFSLVWSLNRVVTDILQTDMAVADLINSMTAKGNEELVSLTYTLPYLLELQAIERLPAIGVPKESSVARITIDPREFVNIEGPSPKTRFFGRGKMRVFVDLIAPATAVRLPYVEGEMKVTYKRENDPHQPVPAFFRVVLADVEVTDD</sequence>
<organism evidence="1 2">
    <name type="scientific">Glacieibacterium frigidum</name>
    <dbReference type="NCBI Taxonomy" id="2593303"/>
    <lineage>
        <taxon>Bacteria</taxon>
        <taxon>Pseudomonadati</taxon>
        <taxon>Pseudomonadota</taxon>
        <taxon>Alphaproteobacteria</taxon>
        <taxon>Sphingomonadales</taxon>
        <taxon>Sphingosinicellaceae</taxon>
        <taxon>Glacieibacterium</taxon>
    </lineage>
</organism>
<dbReference type="AlphaFoldDB" id="A0A552UER9"/>
<protein>
    <submittedName>
        <fullName evidence="1">Uncharacterized protein</fullName>
    </submittedName>
</protein>
<dbReference type="Proteomes" id="UP000317894">
    <property type="component" value="Unassembled WGS sequence"/>
</dbReference>